<feature type="binding site" evidence="9">
    <location>
        <begin position="340"/>
        <end position="344"/>
    </location>
    <ligand>
        <name>ATP</name>
        <dbReference type="ChEBI" id="CHEBI:30616"/>
    </ligand>
</feature>
<comment type="catalytic activity">
    <reaction evidence="9">
        <text>acetate + ATP = acetyl phosphate + ADP</text>
        <dbReference type="Rhea" id="RHEA:11352"/>
        <dbReference type="ChEBI" id="CHEBI:22191"/>
        <dbReference type="ChEBI" id="CHEBI:30089"/>
        <dbReference type="ChEBI" id="CHEBI:30616"/>
        <dbReference type="ChEBI" id="CHEBI:456216"/>
        <dbReference type="EC" id="2.7.2.1"/>
    </reaction>
</comment>
<dbReference type="PANTHER" id="PTHR21060:SF21">
    <property type="entry name" value="ACETATE KINASE"/>
    <property type="match status" value="1"/>
</dbReference>
<reference evidence="11 12" key="1">
    <citation type="journal article" date="2020" name="Int. J. Syst. Evol. Microbiol.">
        <title>Novel acetic acid bacteria from cider fermentations: Acetobacter conturbans sp. nov. and Acetobacter fallax sp. nov.</title>
        <authorList>
            <person name="Sombolestani A.S."/>
            <person name="Cleenwerck I."/>
            <person name="Cnockaert M."/>
            <person name="Borremans W."/>
            <person name="Wieme A.D."/>
            <person name="De Vuyst L."/>
            <person name="Vandamme P."/>
        </authorList>
    </citation>
    <scope>NUCLEOTIDE SEQUENCE [LARGE SCALE GENOMIC DNA]</scope>
    <source>
        <strain evidence="11 12">LMG 30640</strain>
    </source>
</reference>
<dbReference type="PROSITE" id="PS01075">
    <property type="entry name" value="ACETATE_KINASE_1"/>
    <property type="match status" value="1"/>
</dbReference>
<feature type="active site" description="Proton donor/acceptor" evidence="9">
    <location>
        <position position="161"/>
    </location>
</feature>
<keyword evidence="7 9" id="KW-0067">ATP-binding</keyword>
<feature type="binding site" evidence="9">
    <location>
        <position position="391"/>
    </location>
    <ligand>
        <name>Mg(2+)</name>
        <dbReference type="ChEBI" id="CHEBI:18420"/>
    </ligand>
</feature>
<evidence type="ECO:0000256" key="5">
    <source>
        <dbReference type="ARBA" id="ARBA00022741"/>
    </source>
</evidence>
<evidence type="ECO:0000256" key="6">
    <source>
        <dbReference type="ARBA" id="ARBA00022777"/>
    </source>
</evidence>
<evidence type="ECO:0000256" key="8">
    <source>
        <dbReference type="ARBA" id="ARBA00022842"/>
    </source>
</evidence>
<feature type="binding site" evidence="9">
    <location>
        <position position="9"/>
    </location>
    <ligand>
        <name>Mg(2+)</name>
        <dbReference type="ChEBI" id="CHEBI:18420"/>
    </ligand>
</feature>
<dbReference type="RefSeq" id="WP_173582823.1">
    <property type="nucleotide sequence ID" value="NZ_WOTB01000007.1"/>
</dbReference>
<keyword evidence="6 9" id="KW-0418">Kinase</keyword>
<organism evidence="11 12">
    <name type="scientific">Acetobacter musti</name>
    <dbReference type="NCBI Taxonomy" id="864732"/>
    <lineage>
        <taxon>Bacteria</taxon>
        <taxon>Pseudomonadati</taxon>
        <taxon>Pseudomonadota</taxon>
        <taxon>Alphaproteobacteria</taxon>
        <taxon>Acetobacterales</taxon>
        <taxon>Acetobacteraceae</taxon>
        <taxon>Acetobacter</taxon>
    </lineage>
</organism>
<feature type="binding site" evidence="9">
    <location>
        <begin position="294"/>
        <end position="296"/>
    </location>
    <ligand>
        <name>ATP</name>
        <dbReference type="ChEBI" id="CHEBI:30616"/>
    </ligand>
</feature>
<dbReference type="PRINTS" id="PR00471">
    <property type="entry name" value="ACETATEKNASE"/>
</dbReference>
<feature type="site" description="Transition state stabilizer" evidence="9">
    <location>
        <position position="252"/>
    </location>
</feature>
<dbReference type="PANTHER" id="PTHR21060">
    <property type="entry name" value="ACETATE KINASE"/>
    <property type="match status" value="1"/>
</dbReference>
<name>A0ABX0JNR2_9PROT</name>
<comment type="caution">
    <text evidence="11">The sequence shown here is derived from an EMBL/GenBank/DDBJ whole genome shotgun (WGS) entry which is preliminary data.</text>
</comment>
<dbReference type="PIRSF" id="PIRSF000722">
    <property type="entry name" value="Acetate_prop_kin"/>
    <property type="match status" value="1"/>
</dbReference>
<evidence type="ECO:0000313" key="11">
    <source>
        <dbReference type="EMBL" id="NHN84432.1"/>
    </source>
</evidence>
<keyword evidence="8 9" id="KW-0460">Magnesium</keyword>
<evidence type="ECO:0000256" key="4">
    <source>
        <dbReference type="ARBA" id="ARBA00022723"/>
    </source>
</evidence>
<dbReference type="Proteomes" id="UP000635278">
    <property type="component" value="Unassembled WGS sequence"/>
</dbReference>
<dbReference type="SUPFAM" id="SSF53067">
    <property type="entry name" value="Actin-like ATPase domain"/>
    <property type="match status" value="2"/>
</dbReference>
<feature type="binding site" evidence="9">
    <location>
        <position position="16"/>
    </location>
    <ligand>
        <name>ATP</name>
        <dbReference type="ChEBI" id="CHEBI:30616"/>
    </ligand>
</feature>
<evidence type="ECO:0000256" key="9">
    <source>
        <dbReference type="HAMAP-Rule" id="MF_00020"/>
    </source>
</evidence>
<feature type="binding site" evidence="9">
    <location>
        <position position="104"/>
    </location>
    <ligand>
        <name>substrate</name>
    </ligand>
</feature>
<evidence type="ECO:0000256" key="2">
    <source>
        <dbReference type="ARBA" id="ARBA00022490"/>
    </source>
</evidence>
<keyword evidence="3 9" id="KW-0808">Transferase</keyword>
<accession>A0ABX0JNR2</accession>
<keyword evidence="5 9" id="KW-0547">Nucleotide-binding</keyword>
<keyword evidence="4 9" id="KW-0479">Metal-binding</keyword>
<dbReference type="InterPro" id="IPR000890">
    <property type="entry name" value="Aliphatic_acid_kin_short-chain"/>
</dbReference>
<evidence type="ECO:0000256" key="1">
    <source>
        <dbReference type="ARBA" id="ARBA00008748"/>
    </source>
</evidence>
<dbReference type="GO" id="GO:0008776">
    <property type="term" value="F:acetate kinase activity"/>
    <property type="evidence" value="ECO:0007669"/>
    <property type="project" value="UniProtKB-EC"/>
</dbReference>
<evidence type="ECO:0000256" key="7">
    <source>
        <dbReference type="ARBA" id="ARBA00022840"/>
    </source>
</evidence>
<comment type="pathway">
    <text evidence="9">Metabolic intermediate biosynthesis; acetyl-CoA biosynthesis; acetyl-CoA from acetate: step 1/2.</text>
</comment>
<evidence type="ECO:0000313" key="12">
    <source>
        <dbReference type="Proteomes" id="UP000635278"/>
    </source>
</evidence>
<dbReference type="InterPro" id="IPR023865">
    <property type="entry name" value="Aliphatic_acid_kinase_CS"/>
</dbReference>
<feature type="site" description="Transition state stabilizer" evidence="9">
    <location>
        <position position="192"/>
    </location>
</feature>
<dbReference type="Pfam" id="PF00871">
    <property type="entry name" value="Acetate_kinase"/>
    <property type="match status" value="1"/>
</dbReference>
<dbReference type="InterPro" id="IPR043129">
    <property type="entry name" value="ATPase_NBD"/>
</dbReference>
<comment type="subunit">
    <text evidence="9">Homodimer.</text>
</comment>
<feature type="binding site" evidence="9">
    <location>
        <begin position="219"/>
        <end position="223"/>
    </location>
    <ligand>
        <name>ATP</name>
        <dbReference type="ChEBI" id="CHEBI:30616"/>
    </ligand>
</feature>
<keyword evidence="2 9" id="KW-0963">Cytoplasm</keyword>
<dbReference type="EC" id="2.7.2.1" evidence="9"/>
<sequence length="422" mass="45070">MAGVILTLNSGSSSLKFALYQPRDQVRPEQGDCILHGAIESCEEGARFSAVDKTGKVLVDQSLLPRTNDDEHPPHGVRIDAIMPCLEWIEGHLGDAQLSAVGHRILHGGSRYLGPTRLSQQVLADLADLIPFGPLHQPACLAPASVLAKTRPDLPQIACFDTAFHQSMPDVAKRLPLPRRYDDAGIRRYGFHGLSYAYIAGRLSEIAPDIANGRVIVAHLGNGASLCALRNGASVETTMSLTALDGLVMGTRSGAVDPGAVIYLAQAERRSPDEIVDILYRQSGLLGVSGVSSDMRELREAASVNSVRQALELFTYRVVQQIGALTAVLGGLDGLVFTAGIGEHDAVLRRDICAALGWLGVVLDEERNARALSVISADDSRVRVFAEPTNENLMICRAVCSCLGHSGQSHTDGDLSTDIGSK</sequence>
<protein>
    <recommendedName>
        <fullName evidence="9">Acetate kinase</fullName>
        <ecNumber evidence="9">2.7.2.1</ecNumber>
    </recommendedName>
    <alternativeName>
        <fullName evidence="9">Acetokinase</fullName>
    </alternativeName>
</protein>
<proteinExistence type="inferred from homology"/>
<comment type="similarity">
    <text evidence="1 9 10">Belongs to the acetokinase family.</text>
</comment>
<dbReference type="HAMAP" id="MF_00020">
    <property type="entry name" value="Acetate_kinase"/>
    <property type="match status" value="1"/>
</dbReference>
<evidence type="ECO:0000256" key="3">
    <source>
        <dbReference type="ARBA" id="ARBA00022679"/>
    </source>
</evidence>
<comment type="subcellular location">
    <subcellularLocation>
        <location evidence="9">Cytoplasm</location>
    </subcellularLocation>
</comment>
<comment type="cofactor">
    <cofactor evidence="9">
        <name>Mg(2+)</name>
        <dbReference type="ChEBI" id="CHEBI:18420"/>
    </cofactor>
    <cofactor evidence="9">
        <name>Mn(2+)</name>
        <dbReference type="ChEBI" id="CHEBI:29035"/>
    </cofactor>
    <text evidence="9">Mg(2+). Can also accept Mn(2+).</text>
</comment>
<comment type="function">
    <text evidence="9">Catalyzes the formation of acetyl phosphate from acetate and ATP. Can also catalyze the reverse reaction.</text>
</comment>
<dbReference type="InterPro" id="IPR004372">
    <property type="entry name" value="Ac/propionate_kinase"/>
</dbReference>
<dbReference type="EMBL" id="WOTB01000007">
    <property type="protein sequence ID" value="NHN84432.1"/>
    <property type="molecule type" value="Genomic_DNA"/>
</dbReference>
<evidence type="ECO:0000256" key="10">
    <source>
        <dbReference type="RuleBase" id="RU003835"/>
    </source>
</evidence>
<keyword evidence="12" id="KW-1185">Reference proteome</keyword>
<dbReference type="Gene3D" id="3.30.420.40">
    <property type="match status" value="2"/>
</dbReference>
<dbReference type="PROSITE" id="PS01076">
    <property type="entry name" value="ACETATE_KINASE_2"/>
    <property type="match status" value="1"/>
</dbReference>
<dbReference type="NCBIfam" id="TIGR00016">
    <property type="entry name" value="ackA"/>
    <property type="match status" value="1"/>
</dbReference>
<gene>
    <name evidence="9" type="primary">ackA</name>
    <name evidence="11" type="ORF">GOB93_07210</name>
</gene>